<dbReference type="EMBL" id="LQOY01000089">
    <property type="protein sequence ID" value="ORV85197.1"/>
    <property type="molecule type" value="Genomic_DNA"/>
</dbReference>
<evidence type="ECO:0000313" key="3">
    <source>
        <dbReference type="Proteomes" id="UP000193928"/>
    </source>
</evidence>
<dbReference type="OrthoDB" id="6620093at2"/>
<keyword evidence="3" id="KW-1185">Reference proteome</keyword>
<dbReference type="InterPro" id="IPR050426">
    <property type="entry name" value="Glycosyltransferase_28"/>
</dbReference>
<reference evidence="2 3" key="1">
    <citation type="submission" date="2016-01" db="EMBL/GenBank/DDBJ databases">
        <title>The new phylogeny of the genus Mycobacterium.</title>
        <authorList>
            <person name="Tarcisio F."/>
            <person name="Conor M."/>
            <person name="Antonella G."/>
            <person name="Elisabetta G."/>
            <person name="Giulia F.S."/>
            <person name="Sara T."/>
            <person name="Anna F."/>
            <person name="Clotilde B."/>
            <person name="Roberto B."/>
            <person name="Veronica D.S."/>
            <person name="Fabio R."/>
            <person name="Monica P."/>
            <person name="Olivier J."/>
            <person name="Enrico T."/>
            <person name="Nicola S."/>
        </authorList>
    </citation>
    <scope>NUCLEOTIDE SEQUENCE [LARGE SCALE GENOMIC DNA]</scope>
    <source>
        <strain evidence="2 3">DSM 44160</strain>
    </source>
</reference>
<gene>
    <name evidence="2" type="ORF">AWC08_25800</name>
</gene>
<dbReference type="PANTHER" id="PTHR48050:SF13">
    <property type="entry name" value="STEROL 3-BETA-GLUCOSYLTRANSFERASE UGT80A2"/>
    <property type="match status" value="1"/>
</dbReference>
<sequence length="366" mass="38571">MKVLFVTVDGGGNIPPQLAVARVLQSRGARIHFLGHPGISDRVDAAGFSFESLVSGGDFEPTRQRSLLRMTADVAKVAIDRRIGAEVVAAAHRYGADVVVIDMLLTATIDEVVAAHVATVVFVHCFYRQVQNKAAGPVGWLMRARGVAPLGAERSGALHIVTARRDLDPIHGAPPVHHVGVVWQGVPTASVVMPVPRILVSLSTLGFAGQRSMLQRILDALAPLPVRATVTVGPAIDASGVRIPANASLHDWLDHDQVLATASAVVGHGGHSTTMRALSFGVPVVVLPANPLIDQKLVGAALQQMGAGILLNKHARAHRIRAAIRAVLQDPGYRDAAGRLGQQIRQRDGALTAADAISQYAMASMS</sequence>
<dbReference type="SUPFAM" id="SSF53756">
    <property type="entry name" value="UDP-Glycosyltransferase/glycogen phosphorylase"/>
    <property type="match status" value="1"/>
</dbReference>
<feature type="domain" description="Erythromycin biosynthesis protein CIII-like C-terminal" evidence="1">
    <location>
        <begin position="218"/>
        <end position="342"/>
    </location>
</feature>
<accession>A0A1X1WF07</accession>
<dbReference type="Pfam" id="PF06722">
    <property type="entry name" value="EryCIII-like_C"/>
    <property type="match status" value="1"/>
</dbReference>
<proteinExistence type="predicted"/>
<dbReference type="AlphaFoldDB" id="A0A1X1WF07"/>
<dbReference type="CDD" id="cd03784">
    <property type="entry name" value="GT1_Gtf-like"/>
    <property type="match status" value="1"/>
</dbReference>
<dbReference type="InterPro" id="IPR010610">
    <property type="entry name" value="EryCIII-like_C"/>
</dbReference>
<dbReference type="GO" id="GO:0008194">
    <property type="term" value="F:UDP-glycosyltransferase activity"/>
    <property type="evidence" value="ECO:0007669"/>
    <property type="project" value="InterPro"/>
</dbReference>
<dbReference type="GO" id="GO:0017000">
    <property type="term" value="P:antibiotic biosynthetic process"/>
    <property type="evidence" value="ECO:0007669"/>
    <property type="project" value="UniProtKB-ARBA"/>
</dbReference>
<comment type="caution">
    <text evidence="2">The sequence shown here is derived from an EMBL/GenBank/DDBJ whole genome shotgun (WGS) entry which is preliminary data.</text>
</comment>
<dbReference type="PANTHER" id="PTHR48050">
    <property type="entry name" value="STEROL 3-BETA-GLUCOSYLTRANSFERASE"/>
    <property type="match status" value="1"/>
</dbReference>
<name>A0A1X1WF07_MYCGO</name>
<dbReference type="InterPro" id="IPR002213">
    <property type="entry name" value="UDP_glucos_trans"/>
</dbReference>
<evidence type="ECO:0000313" key="2">
    <source>
        <dbReference type="EMBL" id="ORV85197.1"/>
    </source>
</evidence>
<dbReference type="Gene3D" id="3.40.50.2000">
    <property type="entry name" value="Glycogen Phosphorylase B"/>
    <property type="match status" value="2"/>
</dbReference>
<protein>
    <submittedName>
        <fullName evidence="2">UDP-glucuronosyltransferase</fullName>
    </submittedName>
</protein>
<dbReference type="Proteomes" id="UP000193928">
    <property type="component" value="Unassembled WGS sequence"/>
</dbReference>
<evidence type="ECO:0000259" key="1">
    <source>
        <dbReference type="Pfam" id="PF06722"/>
    </source>
</evidence>
<organism evidence="2 3">
    <name type="scientific">Mycobacterium gordonae</name>
    <dbReference type="NCBI Taxonomy" id="1778"/>
    <lineage>
        <taxon>Bacteria</taxon>
        <taxon>Bacillati</taxon>
        <taxon>Actinomycetota</taxon>
        <taxon>Actinomycetes</taxon>
        <taxon>Mycobacteriales</taxon>
        <taxon>Mycobacteriaceae</taxon>
        <taxon>Mycobacterium</taxon>
    </lineage>
</organism>
<keyword evidence="2" id="KW-0808">Transferase</keyword>
<dbReference type="GO" id="GO:0016758">
    <property type="term" value="F:hexosyltransferase activity"/>
    <property type="evidence" value="ECO:0007669"/>
    <property type="project" value="UniProtKB-ARBA"/>
</dbReference>